<protein>
    <recommendedName>
        <fullName evidence="2">histidine kinase</fullName>
        <ecNumber evidence="2">2.7.13.3</ecNumber>
    </recommendedName>
</protein>
<sequence length="360" mass="41050">MRQFLNKSFLILYSLLLLCPTNTDRSFVVGFFLAVFTAMTTFFFTSRRYACSVLPIFLVAAPFYPALFLFFPVICYDLCLYRILPLFVLVVADFLFLITSSATDQILYILFGCITAILLEKHTSDYDQLKEQYIHTIDDQTEKNMLLSQKHEALLQKQDSEIYAATLQERNRIAREIHDNVGHMLSRAILLSGAIRTVNKEESLQEPLRQLTDTLSLAMDNIRTSVHDLHDDSVNLKEVTEELTSSFTFCPITLEYDMPITVPRTIKYAFLSITKEALSNIIKHSNATAVSILMREHPALWQLVIQDNGTLQSPSATEGIGLENMKERIRKLNGTITFSCENGFSIFIAIPKNKKEESDL</sequence>
<evidence type="ECO:0000256" key="7">
    <source>
        <dbReference type="ARBA" id="ARBA00022840"/>
    </source>
</evidence>
<dbReference type="CDD" id="cd16917">
    <property type="entry name" value="HATPase_UhpB-NarQ-NarX-like"/>
    <property type="match status" value="1"/>
</dbReference>
<keyword evidence="8" id="KW-0902">Two-component regulatory system</keyword>
<keyword evidence="3" id="KW-0597">Phosphoprotein</keyword>
<feature type="domain" description="Signal transduction histidine kinase subgroup 3 dimerisation and phosphoacceptor" evidence="10">
    <location>
        <begin position="169"/>
        <end position="232"/>
    </location>
</feature>
<dbReference type="PANTHER" id="PTHR24421">
    <property type="entry name" value="NITRATE/NITRITE SENSOR PROTEIN NARX-RELATED"/>
    <property type="match status" value="1"/>
</dbReference>
<dbReference type="GO" id="GO:0016020">
    <property type="term" value="C:membrane"/>
    <property type="evidence" value="ECO:0007669"/>
    <property type="project" value="InterPro"/>
</dbReference>
<comment type="catalytic activity">
    <reaction evidence="1">
        <text>ATP + protein L-histidine = ADP + protein N-phospho-L-histidine.</text>
        <dbReference type="EC" id="2.7.13.3"/>
    </reaction>
</comment>
<dbReference type="EC" id="2.7.13.3" evidence="2"/>
<proteinExistence type="predicted"/>
<evidence type="ECO:0000256" key="2">
    <source>
        <dbReference type="ARBA" id="ARBA00012438"/>
    </source>
</evidence>
<dbReference type="GO" id="GO:0046983">
    <property type="term" value="F:protein dimerization activity"/>
    <property type="evidence" value="ECO:0007669"/>
    <property type="project" value="InterPro"/>
</dbReference>
<gene>
    <name evidence="11" type="ORF">EDD74_10494</name>
</gene>
<feature type="transmembrane region" description="Helical" evidence="9">
    <location>
        <begin position="78"/>
        <end position="99"/>
    </location>
</feature>
<keyword evidence="4" id="KW-0808">Transferase</keyword>
<comment type="caution">
    <text evidence="11">The sequence shown here is derived from an EMBL/GenBank/DDBJ whole genome shotgun (WGS) entry which is preliminary data.</text>
</comment>
<dbReference type="SUPFAM" id="SSF55874">
    <property type="entry name" value="ATPase domain of HSP90 chaperone/DNA topoisomerase II/histidine kinase"/>
    <property type="match status" value="1"/>
</dbReference>
<keyword evidence="9" id="KW-0472">Membrane</keyword>
<evidence type="ECO:0000256" key="5">
    <source>
        <dbReference type="ARBA" id="ARBA00022741"/>
    </source>
</evidence>
<dbReference type="GO" id="GO:0005524">
    <property type="term" value="F:ATP binding"/>
    <property type="evidence" value="ECO:0007669"/>
    <property type="project" value="UniProtKB-KW"/>
</dbReference>
<dbReference type="Proteomes" id="UP000294613">
    <property type="component" value="Unassembled WGS sequence"/>
</dbReference>
<keyword evidence="9" id="KW-0812">Transmembrane</keyword>
<dbReference type="InterPro" id="IPR050482">
    <property type="entry name" value="Sensor_HK_TwoCompSys"/>
</dbReference>
<feature type="transmembrane region" description="Helical" evidence="9">
    <location>
        <begin position="47"/>
        <end position="71"/>
    </location>
</feature>
<evidence type="ECO:0000313" key="12">
    <source>
        <dbReference type="Proteomes" id="UP000294613"/>
    </source>
</evidence>
<evidence type="ECO:0000256" key="8">
    <source>
        <dbReference type="ARBA" id="ARBA00023012"/>
    </source>
</evidence>
<evidence type="ECO:0000256" key="3">
    <source>
        <dbReference type="ARBA" id="ARBA00022553"/>
    </source>
</evidence>
<evidence type="ECO:0000313" key="11">
    <source>
        <dbReference type="EMBL" id="TCS69338.1"/>
    </source>
</evidence>
<evidence type="ECO:0000259" key="10">
    <source>
        <dbReference type="Pfam" id="PF07730"/>
    </source>
</evidence>
<keyword evidence="5" id="KW-0547">Nucleotide-binding</keyword>
<keyword evidence="9" id="KW-1133">Transmembrane helix</keyword>
<dbReference type="Gene3D" id="3.30.565.10">
    <property type="entry name" value="Histidine kinase-like ATPase, C-terminal domain"/>
    <property type="match status" value="1"/>
</dbReference>
<name>A0A4R3JR75_9FIRM</name>
<dbReference type="GO" id="GO:0000155">
    <property type="term" value="F:phosphorelay sensor kinase activity"/>
    <property type="evidence" value="ECO:0007669"/>
    <property type="project" value="InterPro"/>
</dbReference>
<keyword evidence="7" id="KW-0067">ATP-binding</keyword>
<evidence type="ECO:0000256" key="6">
    <source>
        <dbReference type="ARBA" id="ARBA00022777"/>
    </source>
</evidence>
<keyword evidence="6 11" id="KW-0418">Kinase</keyword>
<dbReference type="AlphaFoldDB" id="A0A4R3JR75"/>
<evidence type="ECO:0000256" key="9">
    <source>
        <dbReference type="SAM" id="Phobius"/>
    </source>
</evidence>
<dbReference type="EMBL" id="SLZV01000004">
    <property type="protein sequence ID" value="TCS69338.1"/>
    <property type="molecule type" value="Genomic_DNA"/>
</dbReference>
<dbReference type="Gene3D" id="1.20.5.1930">
    <property type="match status" value="1"/>
</dbReference>
<accession>A0A4R3JR75</accession>
<evidence type="ECO:0000256" key="4">
    <source>
        <dbReference type="ARBA" id="ARBA00022679"/>
    </source>
</evidence>
<evidence type="ECO:0000256" key="1">
    <source>
        <dbReference type="ARBA" id="ARBA00000085"/>
    </source>
</evidence>
<dbReference type="Pfam" id="PF07730">
    <property type="entry name" value="HisKA_3"/>
    <property type="match status" value="1"/>
</dbReference>
<dbReference type="InterPro" id="IPR011712">
    <property type="entry name" value="Sig_transdc_His_kin_sub3_dim/P"/>
</dbReference>
<dbReference type="PANTHER" id="PTHR24421:SF10">
    <property type="entry name" value="NITRATE_NITRITE SENSOR PROTEIN NARQ"/>
    <property type="match status" value="1"/>
</dbReference>
<organism evidence="11 12">
    <name type="scientific">Faecalimonas umbilicata</name>
    <dbReference type="NCBI Taxonomy" id="1912855"/>
    <lineage>
        <taxon>Bacteria</taxon>
        <taxon>Bacillati</taxon>
        <taxon>Bacillota</taxon>
        <taxon>Clostridia</taxon>
        <taxon>Lachnospirales</taxon>
        <taxon>Lachnospiraceae</taxon>
        <taxon>Faecalimonas</taxon>
    </lineage>
</organism>
<dbReference type="InterPro" id="IPR036890">
    <property type="entry name" value="HATPase_C_sf"/>
</dbReference>
<reference evidence="11 12" key="1">
    <citation type="submission" date="2019-03" db="EMBL/GenBank/DDBJ databases">
        <title>Genomic Encyclopedia of Type Strains, Phase IV (KMG-IV): sequencing the most valuable type-strain genomes for metagenomic binning, comparative biology and taxonomic classification.</title>
        <authorList>
            <person name="Goeker M."/>
        </authorList>
    </citation>
    <scope>NUCLEOTIDE SEQUENCE [LARGE SCALE GENOMIC DNA]</scope>
    <source>
        <strain evidence="11 12">DSM 103426</strain>
    </source>
</reference>